<protein>
    <submittedName>
        <fullName evidence="7">Uncharacterized protein</fullName>
    </submittedName>
</protein>
<dbReference type="InterPro" id="IPR045225">
    <property type="entry name" value="Uracil/uridine/allantoin_perm"/>
</dbReference>
<keyword evidence="5 6" id="KW-0472">Membrane</keyword>
<accession>A0A3E2HG53</accession>
<feature type="transmembrane region" description="Helical" evidence="6">
    <location>
        <begin position="208"/>
        <end position="234"/>
    </location>
</feature>
<dbReference type="EMBL" id="NCSJ02000056">
    <property type="protein sequence ID" value="RFU32379.1"/>
    <property type="molecule type" value="Genomic_DNA"/>
</dbReference>
<feature type="transmembrane region" description="Helical" evidence="6">
    <location>
        <begin position="136"/>
        <end position="159"/>
    </location>
</feature>
<comment type="subcellular location">
    <subcellularLocation>
        <location evidence="1">Membrane</location>
        <topology evidence="1">Multi-pass membrane protein</topology>
    </subcellularLocation>
</comment>
<keyword evidence="3 6" id="KW-0812">Transmembrane</keyword>
<feature type="non-terminal residue" evidence="7">
    <location>
        <position position="403"/>
    </location>
</feature>
<feature type="transmembrane region" description="Helical" evidence="6">
    <location>
        <begin position="254"/>
        <end position="275"/>
    </location>
</feature>
<evidence type="ECO:0000256" key="2">
    <source>
        <dbReference type="ARBA" id="ARBA00008974"/>
    </source>
</evidence>
<evidence type="ECO:0000313" key="7">
    <source>
        <dbReference type="EMBL" id="RFU32379.1"/>
    </source>
</evidence>
<keyword evidence="4 6" id="KW-1133">Transmembrane helix</keyword>
<name>A0A3E2HG53_SCYLI</name>
<dbReference type="Proteomes" id="UP000258309">
    <property type="component" value="Unassembled WGS sequence"/>
</dbReference>
<comment type="caution">
    <text evidence="7">The sequence shown here is derived from an EMBL/GenBank/DDBJ whole genome shotgun (WGS) entry which is preliminary data.</text>
</comment>
<dbReference type="AlphaFoldDB" id="A0A3E2HG53"/>
<dbReference type="Pfam" id="PF02133">
    <property type="entry name" value="Transp_cyt_pur"/>
    <property type="match status" value="2"/>
</dbReference>
<gene>
    <name evidence="7" type="ORF">B7463_g3981</name>
</gene>
<dbReference type="InterPro" id="IPR001248">
    <property type="entry name" value="Pur-cyt_permease"/>
</dbReference>
<dbReference type="Gene3D" id="1.10.4160.10">
    <property type="entry name" value="Hydantoin permease"/>
    <property type="match status" value="2"/>
</dbReference>
<evidence type="ECO:0000313" key="8">
    <source>
        <dbReference type="Proteomes" id="UP000258309"/>
    </source>
</evidence>
<dbReference type="PANTHER" id="PTHR30618:SF15">
    <property type="entry name" value="NICOTINAMIDE RIBOSIDE TRANSPORTER 1-RELATED"/>
    <property type="match status" value="1"/>
</dbReference>
<evidence type="ECO:0000256" key="4">
    <source>
        <dbReference type="ARBA" id="ARBA00022989"/>
    </source>
</evidence>
<comment type="similarity">
    <text evidence="2">Belongs to the purine-cytosine permease (2.A.39) family.</text>
</comment>
<evidence type="ECO:0000256" key="3">
    <source>
        <dbReference type="ARBA" id="ARBA00022692"/>
    </source>
</evidence>
<dbReference type="OrthoDB" id="2018619at2759"/>
<keyword evidence="8" id="KW-1185">Reference proteome</keyword>
<evidence type="ECO:0000256" key="6">
    <source>
        <dbReference type="SAM" id="Phobius"/>
    </source>
</evidence>
<feature type="transmembrane region" description="Helical" evidence="6">
    <location>
        <begin position="330"/>
        <end position="350"/>
    </location>
</feature>
<dbReference type="OMA" id="LWIPPEN"/>
<dbReference type="GO" id="GO:0005886">
    <property type="term" value="C:plasma membrane"/>
    <property type="evidence" value="ECO:0007669"/>
    <property type="project" value="TreeGrafter"/>
</dbReference>
<reference evidence="7 8" key="1">
    <citation type="submission" date="2018-05" db="EMBL/GenBank/DDBJ databases">
        <title>Draft genome sequence of Scytalidium lignicola DSM 105466, a ubiquitous saprotrophic fungus.</title>
        <authorList>
            <person name="Buettner E."/>
            <person name="Gebauer A.M."/>
            <person name="Hofrichter M."/>
            <person name="Liers C."/>
            <person name="Kellner H."/>
        </authorList>
    </citation>
    <scope>NUCLEOTIDE SEQUENCE [LARGE SCALE GENOMIC DNA]</scope>
    <source>
        <strain evidence="7 8">DSM 105466</strain>
    </source>
</reference>
<dbReference type="PANTHER" id="PTHR30618">
    <property type="entry name" value="NCS1 FAMILY PURINE/PYRIMIDINE TRANSPORTER"/>
    <property type="match status" value="1"/>
</dbReference>
<evidence type="ECO:0000256" key="1">
    <source>
        <dbReference type="ARBA" id="ARBA00004141"/>
    </source>
</evidence>
<feature type="transmembrane region" description="Helical" evidence="6">
    <location>
        <begin position="179"/>
        <end position="196"/>
    </location>
</feature>
<feature type="non-terminal residue" evidence="7">
    <location>
        <position position="1"/>
    </location>
</feature>
<feature type="transmembrane region" description="Helical" evidence="6">
    <location>
        <begin position="83"/>
        <end position="103"/>
    </location>
</feature>
<organism evidence="7 8">
    <name type="scientific">Scytalidium lignicola</name>
    <name type="common">Hyphomycete</name>
    <dbReference type="NCBI Taxonomy" id="5539"/>
    <lineage>
        <taxon>Eukaryota</taxon>
        <taxon>Fungi</taxon>
        <taxon>Dikarya</taxon>
        <taxon>Ascomycota</taxon>
        <taxon>Pezizomycotina</taxon>
        <taxon>Leotiomycetes</taxon>
        <taxon>Leotiomycetes incertae sedis</taxon>
        <taxon>Scytalidium</taxon>
    </lineage>
</organism>
<proteinExistence type="inferred from homology"/>
<sequence length="403" mass="44205">MVSEKTKKRIAYWAQKLECPVDDDANYENTYWCNRDLIPIPEDRRTWTWQGFAGYWIITGANNSAWTAGSTLLALGLSVGQSMGVIVGGSLIISMIAVVAGWMGSHDHLGFTVMSRASWGMIGGFWPVLNRIVTACIWMGVQTYWGGQAVKIILGAVIGPKYAFMTNTLPLSANVDTCSLVSFFIFLAVFCPMLWIPPENLQLPLKIAFAMIVCNIFGMLIWSVRTAHGAGALINSPATKSDWTRYAKTPNASLFGQGVTCPLTIIITALCGLIITSASATIYGEYFWNPFLLLLHIQSVSMTPAARAAGFVRRVQGVSDGNGWDHVCDLSYFFGFFVSGILHWALHIAFPTPKQTGASPFEMELHRTRFARLDGITQDGYVDSTISCEPEAVRIGQEKEAGV</sequence>
<dbReference type="GO" id="GO:0015205">
    <property type="term" value="F:nucleobase transmembrane transporter activity"/>
    <property type="evidence" value="ECO:0007669"/>
    <property type="project" value="TreeGrafter"/>
</dbReference>
<evidence type="ECO:0000256" key="5">
    <source>
        <dbReference type="ARBA" id="ARBA00023136"/>
    </source>
</evidence>